<dbReference type="CDD" id="cd00130">
    <property type="entry name" value="PAS"/>
    <property type="match status" value="1"/>
</dbReference>
<dbReference type="PROSITE" id="PS50113">
    <property type="entry name" value="PAC"/>
    <property type="match status" value="1"/>
</dbReference>
<keyword evidence="5" id="KW-1185">Reference proteome</keyword>
<dbReference type="NCBIfam" id="TIGR00254">
    <property type="entry name" value="GGDEF"/>
    <property type="match status" value="1"/>
</dbReference>
<organism evidence="4 5">
    <name type="scientific">Sphingomonas endophytica</name>
    <dbReference type="NCBI Taxonomy" id="869719"/>
    <lineage>
        <taxon>Bacteria</taxon>
        <taxon>Pseudomonadati</taxon>
        <taxon>Pseudomonadota</taxon>
        <taxon>Alphaproteobacteria</taxon>
        <taxon>Sphingomonadales</taxon>
        <taxon>Sphingomonadaceae</taxon>
        <taxon>Sphingomonas</taxon>
    </lineage>
</organism>
<sequence>MVADVKPPAQASSHDVPSGTYIELVMSLCDTRMPAVIMTVMFVAIGLCTIRAAHDGLLTGLVVLGTLASAIRLIVLQRGRQLCAGGALSLEDATRFEKRFALTYCTFAAIFGAYAARALSMPLTEWQMPVSIAVVGYAAGAASTIALRPRILLTSLMVSVLPPAGALLLRNEMSTAVSAAAMLALLAGGLRSIDKRYVAQSTTTTRRHDFERQAETDHLTGVGNRLALSNALNDRIHADRIAGTALHYVDLDDFKAINDQLGHQIGDRLLRMVAEKLRQCGRPDDVIVRLGGDEFVVFQHEAVTEKDVELYAARISATLNTSYHVDGLTVTIGASVGSRRCAGAIGSMDALLASADTALRQQKIERKGRKALPASATDTASRDAEGARPQLLLLGIAKMTWEAAPDGMGEVDSPIWRAYTGQSYDDWKGFGWLTAIHPDDRLLTMGRWRTAVRDKTPFHMEYRLKGSDGRYRWMSVHALPLHNEDGSVAKWLGVTIDIDEARHAEQPL</sequence>
<dbReference type="SMART" id="SM00086">
    <property type="entry name" value="PAC"/>
    <property type="match status" value="1"/>
</dbReference>
<dbReference type="InterPro" id="IPR000160">
    <property type="entry name" value="GGDEF_dom"/>
</dbReference>
<dbReference type="Pfam" id="PF08447">
    <property type="entry name" value="PAS_3"/>
    <property type="match status" value="1"/>
</dbReference>
<evidence type="ECO:0008006" key="6">
    <source>
        <dbReference type="Google" id="ProtNLM"/>
    </source>
</evidence>
<dbReference type="InterPro" id="IPR001610">
    <property type="entry name" value="PAC"/>
</dbReference>
<dbReference type="SUPFAM" id="SSF55073">
    <property type="entry name" value="Nucleotide cyclase"/>
    <property type="match status" value="1"/>
</dbReference>
<dbReference type="PANTHER" id="PTHR44757:SF2">
    <property type="entry name" value="BIOFILM ARCHITECTURE MAINTENANCE PROTEIN MBAA"/>
    <property type="match status" value="1"/>
</dbReference>
<evidence type="ECO:0000313" key="5">
    <source>
        <dbReference type="Proteomes" id="UP000074310"/>
    </source>
</evidence>
<feature type="transmembrane region" description="Helical" evidence="1">
    <location>
        <begin position="35"/>
        <end position="54"/>
    </location>
</feature>
<keyword evidence="1" id="KW-1133">Transmembrane helix</keyword>
<feature type="transmembrane region" description="Helical" evidence="1">
    <location>
        <begin position="100"/>
        <end position="120"/>
    </location>
</feature>
<keyword evidence="1" id="KW-0472">Membrane</keyword>
<dbReference type="Proteomes" id="UP000074310">
    <property type="component" value="Unassembled WGS sequence"/>
</dbReference>
<evidence type="ECO:0000313" key="4">
    <source>
        <dbReference type="EMBL" id="KTT76754.1"/>
    </source>
</evidence>
<dbReference type="InterPro" id="IPR029787">
    <property type="entry name" value="Nucleotide_cyclase"/>
</dbReference>
<dbReference type="EMBL" id="LDTB01000001">
    <property type="protein sequence ID" value="KTT76754.1"/>
    <property type="molecule type" value="Genomic_DNA"/>
</dbReference>
<keyword evidence="1" id="KW-0812">Transmembrane</keyword>
<dbReference type="InterPro" id="IPR035965">
    <property type="entry name" value="PAS-like_dom_sf"/>
</dbReference>
<dbReference type="Pfam" id="PF00990">
    <property type="entry name" value="GGDEF"/>
    <property type="match status" value="1"/>
</dbReference>
<dbReference type="InterPro" id="IPR043128">
    <property type="entry name" value="Rev_trsase/Diguanyl_cyclase"/>
</dbReference>
<accession>A0A147IAG9</accession>
<dbReference type="PANTHER" id="PTHR44757">
    <property type="entry name" value="DIGUANYLATE CYCLASE DGCP"/>
    <property type="match status" value="1"/>
</dbReference>
<evidence type="ECO:0000259" key="2">
    <source>
        <dbReference type="PROSITE" id="PS50113"/>
    </source>
</evidence>
<dbReference type="OrthoDB" id="9812260at2"/>
<gene>
    <name evidence="4" type="ORF">NS334_00640</name>
</gene>
<name>A0A147IAG9_9SPHN</name>
<dbReference type="Gene3D" id="3.30.450.20">
    <property type="entry name" value="PAS domain"/>
    <property type="match status" value="1"/>
</dbReference>
<dbReference type="FunFam" id="3.30.450.20:FF:000099">
    <property type="entry name" value="Sensory box sensor histidine kinase"/>
    <property type="match status" value="1"/>
</dbReference>
<dbReference type="AlphaFoldDB" id="A0A147IAG9"/>
<protein>
    <recommendedName>
        <fullName evidence="6">Diguanylate cyclase</fullName>
    </recommendedName>
</protein>
<dbReference type="SMART" id="SM00267">
    <property type="entry name" value="GGDEF"/>
    <property type="match status" value="1"/>
</dbReference>
<dbReference type="PROSITE" id="PS50887">
    <property type="entry name" value="GGDEF"/>
    <property type="match status" value="1"/>
</dbReference>
<dbReference type="InterPro" id="IPR000014">
    <property type="entry name" value="PAS"/>
</dbReference>
<evidence type="ECO:0000259" key="3">
    <source>
        <dbReference type="PROSITE" id="PS50887"/>
    </source>
</evidence>
<dbReference type="Gene3D" id="3.30.70.270">
    <property type="match status" value="1"/>
</dbReference>
<dbReference type="SUPFAM" id="SSF55785">
    <property type="entry name" value="PYP-like sensor domain (PAS domain)"/>
    <property type="match status" value="1"/>
</dbReference>
<proteinExistence type="predicted"/>
<dbReference type="InterPro" id="IPR013655">
    <property type="entry name" value="PAS_fold_3"/>
</dbReference>
<reference evidence="4 5" key="1">
    <citation type="journal article" date="2016" name="Front. Microbiol.">
        <title>Genomic Resource of Rice Seed Associated Bacteria.</title>
        <authorList>
            <person name="Midha S."/>
            <person name="Bansal K."/>
            <person name="Sharma S."/>
            <person name="Kumar N."/>
            <person name="Patil P.P."/>
            <person name="Chaudhry V."/>
            <person name="Patil P.B."/>
        </authorList>
    </citation>
    <scope>NUCLEOTIDE SEQUENCE [LARGE SCALE GENOMIC DNA]</scope>
    <source>
        <strain evidence="4 5">NS334</strain>
    </source>
</reference>
<dbReference type="NCBIfam" id="TIGR00229">
    <property type="entry name" value="sensory_box"/>
    <property type="match status" value="1"/>
</dbReference>
<comment type="caution">
    <text evidence="4">The sequence shown here is derived from an EMBL/GenBank/DDBJ whole genome shotgun (WGS) entry which is preliminary data.</text>
</comment>
<evidence type="ECO:0000256" key="1">
    <source>
        <dbReference type="SAM" id="Phobius"/>
    </source>
</evidence>
<dbReference type="InterPro" id="IPR000700">
    <property type="entry name" value="PAS-assoc_C"/>
</dbReference>
<dbReference type="PATRIC" id="fig|869719.3.peg.136"/>
<dbReference type="InterPro" id="IPR052155">
    <property type="entry name" value="Biofilm_reg_signaling"/>
</dbReference>
<feature type="domain" description="GGDEF" evidence="3">
    <location>
        <begin position="242"/>
        <end position="377"/>
    </location>
</feature>
<dbReference type="RefSeq" id="WP_058754034.1">
    <property type="nucleotide sequence ID" value="NZ_LDTB01000001.1"/>
</dbReference>
<feature type="domain" description="PAC" evidence="2">
    <location>
        <begin position="458"/>
        <end position="508"/>
    </location>
</feature>
<dbReference type="CDD" id="cd01949">
    <property type="entry name" value="GGDEF"/>
    <property type="match status" value="1"/>
</dbReference>
<feature type="transmembrane region" description="Helical" evidence="1">
    <location>
        <begin position="60"/>
        <end position="79"/>
    </location>
</feature>